<evidence type="ECO:0000313" key="11">
    <source>
        <dbReference type="Proteomes" id="UP000664132"/>
    </source>
</evidence>
<dbReference type="PANTHER" id="PTHR24269:SF16">
    <property type="entry name" value="PROTEIN SLG1"/>
    <property type="match status" value="1"/>
</dbReference>
<sequence>MIQPVSPTTITLTLDALIPAIPAISNTSNIEVEIPSVTIAAETSPTPVLGDDTFILIGCFSEPPAISSTRALGATGSYLIPAFATQDTLTVPLCLKACGVALAPNTSGPYIYAAVENSRECYCGLTLSPLSEPAPDGYCSSPCASDVTTICGGYGYLSLYQRRSSLNGTNTTSTQLPTFSPIATVRPSRSMSRHSPGFWIGMSLCIFLFLALILALIFYIRRRQLARRARALSNAGLSTNTSLLGGFALMHPSRRRQRPPVNAVYTEDGRRFGIVVDDAGTDVGTYVSPMEVSPHPGIRNRPTFEEWKSGVVSPAPTHVTAPAPARVPASPSAITHSVELDSIVSPGEQSDSGAVAGGKGGHHTPIAELADSRLPVSVDSKEMRSSDIDGIADMRPGLDERELERRLKELGGLSPVSEVSGPESRVGEIEPESKT</sequence>
<evidence type="ECO:0000256" key="5">
    <source>
        <dbReference type="ARBA" id="ARBA00023136"/>
    </source>
</evidence>
<comment type="caution">
    <text evidence="10">The sequence shown here is derived from an EMBL/GenBank/DDBJ whole genome shotgun (WGS) entry which is preliminary data.</text>
</comment>
<dbReference type="SMART" id="SM00321">
    <property type="entry name" value="WSC"/>
    <property type="match status" value="1"/>
</dbReference>
<evidence type="ECO:0000256" key="1">
    <source>
        <dbReference type="ARBA" id="ARBA00004167"/>
    </source>
</evidence>
<dbReference type="InterPro" id="IPR051836">
    <property type="entry name" value="Kremen_rcpt"/>
</dbReference>
<keyword evidence="2 8" id="KW-0812">Transmembrane</keyword>
<dbReference type="InterPro" id="IPR002889">
    <property type="entry name" value="WSC_carb-bd"/>
</dbReference>
<dbReference type="Pfam" id="PF01822">
    <property type="entry name" value="WSC"/>
    <property type="match status" value="1"/>
</dbReference>
<dbReference type="Proteomes" id="UP000664132">
    <property type="component" value="Unassembled WGS sequence"/>
</dbReference>
<dbReference type="PANTHER" id="PTHR24269">
    <property type="entry name" value="KREMEN PROTEIN"/>
    <property type="match status" value="1"/>
</dbReference>
<dbReference type="GO" id="GO:0005886">
    <property type="term" value="C:plasma membrane"/>
    <property type="evidence" value="ECO:0007669"/>
    <property type="project" value="TreeGrafter"/>
</dbReference>
<evidence type="ECO:0000256" key="2">
    <source>
        <dbReference type="ARBA" id="ARBA00022692"/>
    </source>
</evidence>
<reference evidence="10" key="1">
    <citation type="submission" date="2021-02" db="EMBL/GenBank/DDBJ databases">
        <title>Genome sequence Cadophora malorum strain M34.</title>
        <authorList>
            <person name="Stefanovic E."/>
            <person name="Vu D."/>
            <person name="Scully C."/>
            <person name="Dijksterhuis J."/>
            <person name="Roader J."/>
            <person name="Houbraken J."/>
        </authorList>
    </citation>
    <scope>NUCLEOTIDE SEQUENCE</scope>
    <source>
        <strain evidence="10">M34</strain>
    </source>
</reference>
<dbReference type="AlphaFoldDB" id="A0A8H7T7I8"/>
<feature type="compositionally biased region" description="Basic and acidic residues" evidence="7">
    <location>
        <begin position="396"/>
        <end position="409"/>
    </location>
</feature>
<feature type="compositionally biased region" description="Basic and acidic residues" evidence="7">
    <location>
        <begin position="425"/>
        <end position="435"/>
    </location>
</feature>
<comment type="subcellular location">
    <subcellularLocation>
        <location evidence="1">Membrane</location>
        <topology evidence="1">Single-pass membrane protein</topology>
    </subcellularLocation>
</comment>
<evidence type="ECO:0000256" key="8">
    <source>
        <dbReference type="SAM" id="Phobius"/>
    </source>
</evidence>
<dbReference type="PROSITE" id="PS51212">
    <property type="entry name" value="WSC"/>
    <property type="match status" value="1"/>
</dbReference>
<keyword evidence="6" id="KW-0325">Glycoprotein</keyword>
<evidence type="ECO:0000256" key="4">
    <source>
        <dbReference type="ARBA" id="ARBA00022989"/>
    </source>
</evidence>
<evidence type="ECO:0000256" key="7">
    <source>
        <dbReference type="SAM" id="MobiDB-lite"/>
    </source>
</evidence>
<evidence type="ECO:0000256" key="6">
    <source>
        <dbReference type="ARBA" id="ARBA00023180"/>
    </source>
</evidence>
<keyword evidence="4 8" id="KW-1133">Transmembrane helix</keyword>
<evidence type="ECO:0000313" key="10">
    <source>
        <dbReference type="EMBL" id="KAG4413912.1"/>
    </source>
</evidence>
<gene>
    <name evidence="10" type="ORF">IFR04_012963</name>
</gene>
<proteinExistence type="predicted"/>
<accession>A0A8H7T7I8</accession>
<dbReference type="EMBL" id="JAFJYH010000290">
    <property type="protein sequence ID" value="KAG4413912.1"/>
    <property type="molecule type" value="Genomic_DNA"/>
</dbReference>
<name>A0A8H7T7I8_9HELO</name>
<protein>
    <recommendedName>
        <fullName evidence="9">WSC domain-containing protein</fullName>
    </recommendedName>
</protein>
<keyword evidence="5 8" id="KW-0472">Membrane</keyword>
<feature type="domain" description="WSC" evidence="9">
    <location>
        <begin position="53"/>
        <end position="163"/>
    </location>
</feature>
<dbReference type="OrthoDB" id="5985073at2759"/>
<feature type="transmembrane region" description="Helical" evidence="8">
    <location>
        <begin position="198"/>
        <end position="220"/>
    </location>
</feature>
<feature type="region of interest" description="Disordered" evidence="7">
    <location>
        <begin position="344"/>
        <end position="435"/>
    </location>
</feature>
<evidence type="ECO:0000256" key="3">
    <source>
        <dbReference type="ARBA" id="ARBA00022729"/>
    </source>
</evidence>
<evidence type="ECO:0000259" key="9">
    <source>
        <dbReference type="PROSITE" id="PS51212"/>
    </source>
</evidence>
<keyword evidence="11" id="KW-1185">Reference proteome</keyword>
<keyword evidence="3" id="KW-0732">Signal</keyword>
<organism evidence="10 11">
    <name type="scientific">Cadophora malorum</name>
    <dbReference type="NCBI Taxonomy" id="108018"/>
    <lineage>
        <taxon>Eukaryota</taxon>
        <taxon>Fungi</taxon>
        <taxon>Dikarya</taxon>
        <taxon>Ascomycota</taxon>
        <taxon>Pezizomycotina</taxon>
        <taxon>Leotiomycetes</taxon>
        <taxon>Helotiales</taxon>
        <taxon>Ploettnerulaceae</taxon>
        <taxon>Cadophora</taxon>
    </lineage>
</organism>